<evidence type="ECO:0000256" key="3">
    <source>
        <dbReference type="ARBA" id="ARBA00022729"/>
    </source>
</evidence>
<evidence type="ECO:0000256" key="2">
    <source>
        <dbReference type="ARBA" id="ARBA00022448"/>
    </source>
</evidence>
<evidence type="ECO:0000256" key="4">
    <source>
        <dbReference type="SAM" id="SignalP"/>
    </source>
</evidence>
<protein>
    <submittedName>
        <fullName evidence="5">Sugar ABC transporter substrate-binding protein</fullName>
    </submittedName>
</protein>
<dbReference type="GO" id="GO:0015768">
    <property type="term" value="P:maltose transport"/>
    <property type="evidence" value="ECO:0007669"/>
    <property type="project" value="TreeGrafter"/>
</dbReference>
<dbReference type="EMBL" id="CP001810">
    <property type="protein sequence ID" value="ADL34744.1"/>
    <property type="molecule type" value="Genomic_DNA"/>
</dbReference>
<dbReference type="SUPFAM" id="SSF53850">
    <property type="entry name" value="Periplasmic binding protein-like II"/>
    <property type="match status" value="1"/>
</dbReference>
<evidence type="ECO:0000313" key="6">
    <source>
        <dbReference type="Proteomes" id="UP000001299"/>
    </source>
</evidence>
<evidence type="ECO:0000256" key="1">
    <source>
        <dbReference type="ARBA" id="ARBA00008520"/>
    </source>
</evidence>
<dbReference type="KEGG" id="bpb:bpr_I2010"/>
<dbReference type="STRING" id="515622.bpr_I2010"/>
<feature type="signal peptide" evidence="4">
    <location>
        <begin position="1"/>
        <end position="26"/>
    </location>
</feature>
<comment type="similarity">
    <text evidence="1">Belongs to the bacterial solute-binding protein 1 family.</text>
</comment>
<sequence>MKKKLVSVLLTAAMGASLLVGCGSDAAQTATDTAEAVQETTTETAEAVQETTEAVQEAAADVDPAAYDGKEVKVWVAENVVDFTNEQIENFKTAYPQYAGVNFTVEPVGEGDAAGNIITDVTAGADVYGFAQDQLTRLVTAGALEEVNPDYLSAVESANSAGVVEAGKVGGTLYAYPMTADNGYFLYYDKSVVTDPSTLEGILEQCEAAGKNFYMDMTGWYQVAFFFGTGCQLTYDTDADGNFTACNVDYASDKGLVALKEMIEVASSSAYQAGSSAGDAVNYAAIIDGTWDAGTVKEVLGDNYACAKLPTFTGSDGKTYQLSGFNGCKLLGVKPQEDEDKLQICDDLAYYLTSEEVQLARFEAVQWGPSNLNAQASSEVKANEALSALAEQFAYTIPQGNYPGDYWSRAESLAGDVKDAFQKASDEDLTAALEAYQADLESYAK</sequence>
<organism evidence="5 6">
    <name type="scientific">Butyrivibrio proteoclasticus (strain ATCC 51982 / DSM 14932 / B316)</name>
    <name type="common">Clostridium proteoclasticum</name>
    <dbReference type="NCBI Taxonomy" id="515622"/>
    <lineage>
        <taxon>Bacteria</taxon>
        <taxon>Bacillati</taxon>
        <taxon>Bacillota</taxon>
        <taxon>Clostridia</taxon>
        <taxon>Lachnospirales</taxon>
        <taxon>Lachnospiraceae</taxon>
        <taxon>Butyrivibrio</taxon>
    </lineage>
</organism>
<dbReference type="Gene3D" id="3.40.190.10">
    <property type="entry name" value="Periplasmic binding protein-like II"/>
    <property type="match status" value="2"/>
</dbReference>
<accession>E0RYP9</accession>
<proteinExistence type="inferred from homology"/>
<dbReference type="PROSITE" id="PS51257">
    <property type="entry name" value="PROKAR_LIPOPROTEIN"/>
    <property type="match status" value="1"/>
</dbReference>
<dbReference type="PANTHER" id="PTHR30061:SF50">
    <property type="entry name" value="MALTOSE_MALTODEXTRIN-BINDING PERIPLASMIC PROTEIN"/>
    <property type="match status" value="1"/>
</dbReference>
<dbReference type="Proteomes" id="UP000001299">
    <property type="component" value="Chromosome 1"/>
</dbReference>
<dbReference type="eggNOG" id="COG2182">
    <property type="taxonomic scope" value="Bacteria"/>
</dbReference>
<dbReference type="AlphaFoldDB" id="E0RYP9"/>
<dbReference type="HOGENOM" id="CLU_031285_17_3_9"/>
<feature type="chain" id="PRO_5003139853" evidence="4">
    <location>
        <begin position="27"/>
        <end position="445"/>
    </location>
</feature>
<dbReference type="RefSeq" id="WP_013281398.1">
    <property type="nucleotide sequence ID" value="NC_014387.1"/>
</dbReference>
<dbReference type="InterPro" id="IPR006059">
    <property type="entry name" value="SBP"/>
</dbReference>
<dbReference type="GO" id="GO:1901982">
    <property type="term" value="F:maltose binding"/>
    <property type="evidence" value="ECO:0007669"/>
    <property type="project" value="TreeGrafter"/>
</dbReference>
<evidence type="ECO:0000313" key="5">
    <source>
        <dbReference type="EMBL" id="ADL34744.1"/>
    </source>
</evidence>
<keyword evidence="3 4" id="KW-0732">Signal</keyword>
<keyword evidence="6" id="KW-1185">Reference proteome</keyword>
<dbReference type="PANTHER" id="PTHR30061">
    <property type="entry name" value="MALTOSE-BINDING PERIPLASMIC PROTEIN"/>
    <property type="match status" value="1"/>
</dbReference>
<name>E0RYP9_BUTPB</name>
<reference evidence="5 6" key="1">
    <citation type="journal article" date="2010" name="PLoS ONE">
        <title>The glycobiome of the rumen bacterium Butyrivibrio proteoclasticus B316(T) highlights adaptation to a polysaccharide-rich environment.</title>
        <authorList>
            <person name="Kelly W.J."/>
            <person name="Leahy S.C."/>
            <person name="Altermann E."/>
            <person name="Yeoman C.J."/>
            <person name="Dunne J.C."/>
            <person name="Kong Z."/>
            <person name="Pacheco D.M."/>
            <person name="Li D."/>
            <person name="Noel S.J."/>
            <person name="Moon C.D."/>
            <person name="Cookson A.L."/>
            <person name="Attwood G.T."/>
        </authorList>
    </citation>
    <scope>NUCLEOTIDE SEQUENCE [LARGE SCALE GENOMIC DNA]</scope>
    <source>
        <strain evidence="6">ATCC 51982 / DSM 14932 / B316</strain>
    </source>
</reference>
<dbReference type="GO" id="GO:0042956">
    <property type="term" value="P:maltodextrin transmembrane transport"/>
    <property type="evidence" value="ECO:0007669"/>
    <property type="project" value="TreeGrafter"/>
</dbReference>
<dbReference type="GO" id="GO:0055052">
    <property type="term" value="C:ATP-binding cassette (ABC) transporter complex, substrate-binding subunit-containing"/>
    <property type="evidence" value="ECO:0007669"/>
    <property type="project" value="TreeGrafter"/>
</dbReference>
<gene>
    <name evidence="5" type="ordered locus">bpr_I2010</name>
</gene>
<dbReference type="Pfam" id="PF13416">
    <property type="entry name" value="SBP_bac_8"/>
    <property type="match status" value="1"/>
</dbReference>
<keyword evidence="2" id="KW-0813">Transport</keyword>